<comment type="caution">
    <text evidence="5">The sequence shown here is derived from an EMBL/GenBank/DDBJ whole genome shotgun (WGS) entry which is preliminary data.</text>
</comment>
<evidence type="ECO:0000256" key="1">
    <source>
        <dbReference type="ARBA" id="ARBA00022729"/>
    </source>
</evidence>
<evidence type="ECO:0000313" key="5">
    <source>
        <dbReference type="EMBL" id="THU48462.1"/>
    </source>
</evidence>
<dbReference type="GO" id="GO:0004857">
    <property type="term" value="F:enzyme inhibitor activity"/>
    <property type="evidence" value="ECO:0007669"/>
    <property type="project" value="InterPro"/>
</dbReference>
<name>A0A4S8ILQ3_MUSBA</name>
<dbReference type="InterPro" id="IPR006501">
    <property type="entry name" value="Pectinesterase_inhib_dom"/>
</dbReference>
<keyword evidence="3" id="KW-0472">Membrane</keyword>
<evidence type="ECO:0000313" key="6">
    <source>
        <dbReference type="Proteomes" id="UP000317650"/>
    </source>
</evidence>
<dbReference type="CDD" id="cd15801">
    <property type="entry name" value="PMEI-like_1"/>
    <property type="match status" value="1"/>
</dbReference>
<dbReference type="Gene3D" id="1.20.140.40">
    <property type="entry name" value="Invertase/pectin methylesterase inhibitor family protein"/>
    <property type="match status" value="1"/>
</dbReference>
<evidence type="ECO:0000256" key="3">
    <source>
        <dbReference type="SAM" id="Phobius"/>
    </source>
</evidence>
<gene>
    <name evidence="5" type="ORF">C4D60_Mb09t26510</name>
</gene>
<dbReference type="InterPro" id="IPR051955">
    <property type="entry name" value="PME_Inhibitor"/>
</dbReference>
<feature type="region of interest" description="Disordered" evidence="2">
    <location>
        <begin position="1"/>
        <end position="20"/>
    </location>
</feature>
<dbReference type="AlphaFoldDB" id="A0A4S8ILQ3"/>
<keyword evidence="1" id="KW-0732">Signal</keyword>
<dbReference type="Proteomes" id="UP000317650">
    <property type="component" value="Chromosome 9"/>
</dbReference>
<keyword evidence="3" id="KW-1133">Transmembrane helix</keyword>
<dbReference type="Pfam" id="PF04043">
    <property type="entry name" value="PMEI"/>
    <property type="match status" value="1"/>
</dbReference>
<reference evidence="5 6" key="1">
    <citation type="journal article" date="2019" name="Nat. Plants">
        <title>Genome sequencing of Musa balbisiana reveals subgenome evolution and function divergence in polyploid bananas.</title>
        <authorList>
            <person name="Yao X."/>
        </authorList>
    </citation>
    <scope>NUCLEOTIDE SEQUENCE [LARGE SCALE GENOMIC DNA]</scope>
    <source>
        <strain evidence="6">cv. DH-PKW</strain>
        <tissue evidence="5">Leaves</tissue>
    </source>
</reference>
<protein>
    <recommendedName>
        <fullName evidence="4">Pectinesterase inhibitor domain-containing protein</fullName>
    </recommendedName>
</protein>
<dbReference type="SUPFAM" id="SSF101148">
    <property type="entry name" value="Plant invertase/pectin methylesterase inhibitor"/>
    <property type="match status" value="1"/>
</dbReference>
<evidence type="ECO:0000259" key="4">
    <source>
        <dbReference type="SMART" id="SM00856"/>
    </source>
</evidence>
<feature type="domain" description="Pectinesterase inhibitor" evidence="4">
    <location>
        <begin position="113"/>
        <end position="260"/>
    </location>
</feature>
<evidence type="ECO:0000256" key="2">
    <source>
        <dbReference type="SAM" id="MobiDB-lite"/>
    </source>
</evidence>
<sequence length="266" mass="28572">MHERGGSARGSGGAVPVELRPQDDGRSVVSATVFLGHLLEQICNVNSYPLSESLWSPHLLLPPLRRGPPLYKTQLLPLFTRRNRWWLKDMAAIGSFLLPLCLVLAIASFTGSTTASVIQDACGRTSFPDLCVESLSQKPESQTTDEHGLAELAIRVAAESATAASTYVSKVLEGAVNDSSWHQCLDDCSESYVDAVEQLDDSTGAMEDKGYANVNKWVSAAIADALTCSEACQGVALPDKATLTEMNTEFTNLCNVVLGLIEPLSK</sequence>
<feature type="transmembrane region" description="Helical" evidence="3">
    <location>
        <begin position="90"/>
        <end position="109"/>
    </location>
</feature>
<dbReference type="STRING" id="52838.A0A4S8ILQ3"/>
<dbReference type="SMART" id="SM00856">
    <property type="entry name" value="PMEI"/>
    <property type="match status" value="1"/>
</dbReference>
<dbReference type="PANTHER" id="PTHR31080">
    <property type="entry name" value="PECTINESTERASE INHIBITOR-LIKE"/>
    <property type="match status" value="1"/>
</dbReference>
<keyword evidence="6" id="KW-1185">Reference proteome</keyword>
<organism evidence="5 6">
    <name type="scientific">Musa balbisiana</name>
    <name type="common">Banana</name>
    <dbReference type="NCBI Taxonomy" id="52838"/>
    <lineage>
        <taxon>Eukaryota</taxon>
        <taxon>Viridiplantae</taxon>
        <taxon>Streptophyta</taxon>
        <taxon>Embryophyta</taxon>
        <taxon>Tracheophyta</taxon>
        <taxon>Spermatophyta</taxon>
        <taxon>Magnoliopsida</taxon>
        <taxon>Liliopsida</taxon>
        <taxon>Zingiberales</taxon>
        <taxon>Musaceae</taxon>
        <taxon>Musa</taxon>
    </lineage>
</organism>
<dbReference type="PANTHER" id="PTHR31080:SF296">
    <property type="entry name" value="OS05G0360900 PROTEIN"/>
    <property type="match status" value="1"/>
</dbReference>
<accession>A0A4S8ILQ3</accession>
<keyword evidence="3" id="KW-0812">Transmembrane</keyword>
<proteinExistence type="predicted"/>
<dbReference type="InterPro" id="IPR035513">
    <property type="entry name" value="Invertase/methylesterase_inhib"/>
</dbReference>
<dbReference type="NCBIfam" id="TIGR01614">
    <property type="entry name" value="PME_inhib"/>
    <property type="match status" value="1"/>
</dbReference>
<dbReference type="EMBL" id="PYDT01000010">
    <property type="protein sequence ID" value="THU48462.1"/>
    <property type="molecule type" value="Genomic_DNA"/>
</dbReference>